<evidence type="ECO:0000259" key="4">
    <source>
        <dbReference type="PROSITE" id="PS51266"/>
    </source>
</evidence>
<dbReference type="Proteomes" id="UP000051888">
    <property type="component" value="Unassembled WGS sequence"/>
</dbReference>
<evidence type="ECO:0000313" key="5">
    <source>
        <dbReference type="EMBL" id="KQL54323.1"/>
    </source>
</evidence>
<dbReference type="AlphaFoldDB" id="A0A0Q3WXL6"/>
<dbReference type="PIRSF" id="PIRSF017292">
    <property type="entry name" value="UCP017292_Znf_CHY"/>
    <property type="match status" value="1"/>
</dbReference>
<dbReference type="RefSeq" id="WP_055740093.1">
    <property type="nucleotide sequence ID" value="NZ_JAAIWL010000034.1"/>
</dbReference>
<dbReference type="OrthoDB" id="882119at2"/>
<evidence type="ECO:0000256" key="1">
    <source>
        <dbReference type="ARBA" id="ARBA00022723"/>
    </source>
</evidence>
<reference evidence="5 6" key="1">
    <citation type="submission" date="2015-09" db="EMBL/GenBank/DDBJ databases">
        <title>Genome sequencing project for genomic taxonomy and phylogenomics of Bacillus-like bacteria.</title>
        <authorList>
            <person name="Liu B."/>
            <person name="Wang J."/>
            <person name="Zhu Y."/>
            <person name="Liu G."/>
            <person name="Chen Q."/>
            <person name="Chen Z."/>
            <person name="Lan J."/>
            <person name="Che J."/>
            <person name="Ge C."/>
            <person name="Shi H."/>
            <person name="Pan Z."/>
            <person name="Liu X."/>
        </authorList>
    </citation>
    <scope>NUCLEOTIDE SEQUENCE [LARGE SCALE GENOMIC DNA]</scope>
    <source>
        <strain evidence="5 6">LMG 18435</strain>
    </source>
</reference>
<keyword evidence="1" id="KW-0479">Metal-binding</keyword>
<dbReference type="PANTHER" id="PTHR28082:SF1">
    <property type="entry name" value="HELPER OF TIM PROTEIN 13"/>
    <property type="match status" value="1"/>
</dbReference>
<keyword evidence="3" id="KW-0862">Zinc</keyword>
<keyword evidence="6" id="KW-1185">Reference proteome</keyword>
<evidence type="ECO:0000256" key="2">
    <source>
        <dbReference type="ARBA" id="ARBA00022771"/>
    </source>
</evidence>
<comment type="caution">
    <text evidence="5">The sequence shown here is derived from an EMBL/GenBank/DDBJ whole genome shotgun (WGS) entry which is preliminary data.</text>
</comment>
<protein>
    <recommendedName>
        <fullName evidence="4">CHY-type domain-containing protein</fullName>
    </recommendedName>
</protein>
<dbReference type="EMBL" id="LJJC01000004">
    <property type="protein sequence ID" value="KQL54323.1"/>
    <property type="molecule type" value="Genomic_DNA"/>
</dbReference>
<evidence type="ECO:0000256" key="3">
    <source>
        <dbReference type="ARBA" id="ARBA00022833"/>
    </source>
</evidence>
<dbReference type="InterPro" id="IPR008913">
    <property type="entry name" value="Znf_CHY"/>
</dbReference>
<dbReference type="GO" id="GO:0008270">
    <property type="term" value="F:zinc ion binding"/>
    <property type="evidence" value="ECO:0007669"/>
    <property type="project" value="UniProtKB-KW"/>
</dbReference>
<keyword evidence="2" id="KW-0863">Zinc-finger</keyword>
<sequence length="109" mass="12859">MEVKAHEVKGSLVDNETRCTHYHTEKDRIAIKFYCCQTYFPCYQCHEEHGCGHPEVWPKKEFHRKAILCGSCGTELTITEYLNGNYKCPNCKKNFNPGCHFHRHLYFEV</sequence>
<evidence type="ECO:0000313" key="6">
    <source>
        <dbReference type="Proteomes" id="UP000051888"/>
    </source>
</evidence>
<organism evidence="5 6">
    <name type="scientific">Heyndrickxia shackletonii</name>
    <dbReference type="NCBI Taxonomy" id="157838"/>
    <lineage>
        <taxon>Bacteria</taxon>
        <taxon>Bacillati</taxon>
        <taxon>Bacillota</taxon>
        <taxon>Bacilli</taxon>
        <taxon>Bacillales</taxon>
        <taxon>Bacillaceae</taxon>
        <taxon>Heyndrickxia</taxon>
    </lineage>
</organism>
<dbReference type="GO" id="GO:0045041">
    <property type="term" value="P:protein import into mitochondrial intermembrane space"/>
    <property type="evidence" value="ECO:0007669"/>
    <property type="project" value="TreeGrafter"/>
</dbReference>
<dbReference type="Pfam" id="PF05495">
    <property type="entry name" value="zf-CHY"/>
    <property type="match status" value="1"/>
</dbReference>
<dbReference type="InterPro" id="IPR052604">
    <property type="entry name" value="Mito_Tim_assembly_helper"/>
</dbReference>
<dbReference type="PATRIC" id="fig|157838.3.peg.2893"/>
<name>A0A0Q3WXL6_9BACI</name>
<dbReference type="InterPro" id="IPR016694">
    <property type="entry name" value="UCP017292"/>
</dbReference>
<dbReference type="STRING" id="157838.AN964_13030"/>
<dbReference type="InterPro" id="IPR037274">
    <property type="entry name" value="Znf_CHY_sf"/>
</dbReference>
<dbReference type="SUPFAM" id="SSF161219">
    <property type="entry name" value="CHY zinc finger-like"/>
    <property type="match status" value="1"/>
</dbReference>
<dbReference type="PANTHER" id="PTHR28082">
    <property type="entry name" value="ZINC FINGER PROTEIN"/>
    <property type="match status" value="1"/>
</dbReference>
<gene>
    <name evidence="5" type="ORF">AN964_13030</name>
</gene>
<proteinExistence type="predicted"/>
<dbReference type="PROSITE" id="PS51266">
    <property type="entry name" value="ZF_CHY"/>
    <property type="match status" value="1"/>
</dbReference>
<feature type="domain" description="CHY-type" evidence="4">
    <location>
        <begin position="12"/>
        <end position="93"/>
    </location>
</feature>
<accession>A0A0Q3WXL6</accession>